<dbReference type="GO" id="GO:0045436">
    <property type="term" value="F:lycopene beta cyclase activity"/>
    <property type="evidence" value="ECO:0007669"/>
    <property type="project" value="UniProtKB-ARBA"/>
</dbReference>
<keyword evidence="4" id="KW-0125">Carotenoid biosynthesis</keyword>
<comment type="subcellular location">
    <subcellularLocation>
        <location evidence="1">Membrane</location>
        <topology evidence="1">Multi-pass membrane protein</topology>
    </subcellularLocation>
</comment>
<dbReference type="InterPro" id="IPR017825">
    <property type="entry name" value="Lycopene_cyclase_dom"/>
</dbReference>
<feature type="transmembrane region" description="Helical" evidence="8">
    <location>
        <begin position="70"/>
        <end position="90"/>
    </location>
</feature>
<evidence type="ECO:0000256" key="1">
    <source>
        <dbReference type="ARBA" id="ARBA00004141"/>
    </source>
</evidence>
<keyword evidence="3 8" id="KW-0812">Transmembrane</keyword>
<feature type="transmembrane region" description="Helical" evidence="8">
    <location>
        <begin position="134"/>
        <end position="151"/>
    </location>
</feature>
<feature type="transmembrane region" description="Helical" evidence="8">
    <location>
        <begin position="110"/>
        <end position="128"/>
    </location>
</feature>
<dbReference type="AlphaFoldDB" id="A0A2H0WJ13"/>
<evidence type="ECO:0000256" key="3">
    <source>
        <dbReference type="ARBA" id="ARBA00022692"/>
    </source>
</evidence>
<feature type="domain" description="Lycopene cyclase" evidence="9">
    <location>
        <begin position="132"/>
        <end position="224"/>
    </location>
</feature>
<keyword evidence="6 8" id="KW-0472">Membrane</keyword>
<protein>
    <recommendedName>
        <fullName evidence="9">Lycopene cyclase domain-containing protein</fullName>
    </recommendedName>
</protein>
<proteinExistence type="predicted"/>
<keyword evidence="7" id="KW-0413">Isomerase</keyword>
<dbReference type="Proteomes" id="UP000230787">
    <property type="component" value="Unassembled WGS sequence"/>
</dbReference>
<keyword evidence="5 8" id="KW-1133">Transmembrane helix</keyword>
<feature type="transmembrane region" description="Helical" evidence="8">
    <location>
        <begin position="6"/>
        <end position="23"/>
    </location>
</feature>
<evidence type="ECO:0000256" key="7">
    <source>
        <dbReference type="ARBA" id="ARBA00023235"/>
    </source>
</evidence>
<dbReference type="EMBL" id="PEZN01000042">
    <property type="protein sequence ID" value="PIS12637.1"/>
    <property type="molecule type" value="Genomic_DNA"/>
</dbReference>
<comment type="caution">
    <text evidence="10">The sequence shown here is derived from an EMBL/GenBank/DDBJ whole genome shotgun (WGS) entry which is preliminary data.</text>
</comment>
<dbReference type="Pfam" id="PF18916">
    <property type="entry name" value="Lycopene_cyc"/>
    <property type="match status" value="1"/>
</dbReference>
<sequence>MQYAWFVWSLILLVIWVIIYLSLRGKESRKKMLAVSLWTSLLGLTEPLFVPEYWSPPSLFDLALKTGFDIESLLFAFGVGGLAVVIYEKIFRVKQAKISTKEKHHPRHKYHLLALLSTPIIFALLLLFTNLNPIYSTSIALVGGGLFTWYCRPDLKKKMFASAFVFILLYFAYFLTLIIAYPGYVETVWNFEAISGILIAEIPLEELMFAFSFGFLWSSVYEHIKWYKLKSA</sequence>
<reference evidence="11" key="1">
    <citation type="submission" date="2017-09" db="EMBL/GenBank/DDBJ databases">
        <title>Depth-based differentiation of microbial function through sediment-hosted aquifers and enrichment of novel symbionts in the deep terrestrial subsurface.</title>
        <authorList>
            <person name="Probst A.J."/>
            <person name="Ladd B."/>
            <person name="Jarett J.K."/>
            <person name="Geller-Mcgrath D.E."/>
            <person name="Sieber C.M.K."/>
            <person name="Emerson J.B."/>
            <person name="Anantharaman K."/>
            <person name="Thomas B.C."/>
            <person name="Malmstrom R."/>
            <person name="Stieglmeier M."/>
            <person name="Klingl A."/>
            <person name="Woyke T."/>
            <person name="Ryan C.M."/>
            <person name="Banfield J.F."/>
        </authorList>
    </citation>
    <scope>NUCLEOTIDE SEQUENCE [LARGE SCALE GENOMIC DNA]</scope>
</reference>
<evidence type="ECO:0000256" key="8">
    <source>
        <dbReference type="SAM" id="Phobius"/>
    </source>
</evidence>
<name>A0A2H0WJ13_UNCKA</name>
<dbReference type="GO" id="GO:0016872">
    <property type="term" value="F:intramolecular lyase activity"/>
    <property type="evidence" value="ECO:0007669"/>
    <property type="project" value="InterPro"/>
</dbReference>
<feature type="transmembrane region" description="Helical" evidence="8">
    <location>
        <begin position="163"/>
        <end position="181"/>
    </location>
</feature>
<evidence type="ECO:0000256" key="2">
    <source>
        <dbReference type="ARBA" id="ARBA00004829"/>
    </source>
</evidence>
<evidence type="ECO:0000313" key="11">
    <source>
        <dbReference type="Proteomes" id="UP000230787"/>
    </source>
</evidence>
<evidence type="ECO:0000313" key="10">
    <source>
        <dbReference type="EMBL" id="PIS12637.1"/>
    </source>
</evidence>
<evidence type="ECO:0000259" key="9">
    <source>
        <dbReference type="Pfam" id="PF18916"/>
    </source>
</evidence>
<dbReference type="GO" id="GO:0016117">
    <property type="term" value="P:carotenoid biosynthetic process"/>
    <property type="evidence" value="ECO:0007669"/>
    <property type="project" value="UniProtKB-KW"/>
</dbReference>
<organism evidence="10 11">
    <name type="scientific">candidate division WWE3 bacterium CG09_land_8_20_14_0_10_39_24</name>
    <dbReference type="NCBI Taxonomy" id="1975088"/>
    <lineage>
        <taxon>Bacteria</taxon>
        <taxon>Katanobacteria</taxon>
    </lineage>
</organism>
<feature type="transmembrane region" description="Helical" evidence="8">
    <location>
        <begin position="193"/>
        <end position="220"/>
    </location>
</feature>
<gene>
    <name evidence="10" type="ORF">COT69_03025</name>
</gene>
<evidence type="ECO:0000256" key="4">
    <source>
        <dbReference type="ARBA" id="ARBA00022746"/>
    </source>
</evidence>
<dbReference type="GO" id="GO:0016020">
    <property type="term" value="C:membrane"/>
    <property type="evidence" value="ECO:0007669"/>
    <property type="project" value="UniProtKB-SubCell"/>
</dbReference>
<evidence type="ECO:0000256" key="6">
    <source>
        <dbReference type="ARBA" id="ARBA00023136"/>
    </source>
</evidence>
<accession>A0A2H0WJ13</accession>
<evidence type="ECO:0000256" key="5">
    <source>
        <dbReference type="ARBA" id="ARBA00022989"/>
    </source>
</evidence>
<feature type="transmembrane region" description="Helical" evidence="8">
    <location>
        <begin position="32"/>
        <end position="50"/>
    </location>
</feature>
<comment type="pathway">
    <text evidence="2">Carotenoid biosynthesis.</text>
</comment>